<dbReference type="PANTHER" id="PTHR43280:SF2">
    <property type="entry name" value="HTH-TYPE TRANSCRIPTIONAL REGULATOR EXSA"/>
    <property type="match status" value="1"/>
</dbReference>
<keyword evidence="6" id="KW-1185">Reference proteome</keyword>
<dbReference type="Gene3D" id="1.10.10.60">
    <property type="entry name" value="Homeodomain-like"/>
    <property type="match status" value="2"/>
</dbReference>
<dbReference type="GO" id="GO:0003700">
    <property type="term" value="F:DNA-binding transcription factor activity"/>
    <property type="evidence" value="ECO:0007669"/>
    <property type="project" value="InterPro"/>
</dbReference>
<dbReference type="Proteomes" id="UP000271339">
    <property type="component" value="Unassembled WGS sequence"/>
</dbReference>
<dbReference type="InterPro" id="IPR020449">
    <property type="entry name" value="Tscrpt_reg_AraC-type_HTH"/>
</dbReference>
<keyword evidence="2 5" id="KW-0238">DNA-binding</keyword>
<comment type="caution">
    <text evidence="5">The sequence shown here is derived from an EMBL/GenBank/DDBJ whole genome shotgun (WGS) entry which is preliminary data.</text>
</comment>
<organism evidence="5 6">
    <name type="scientific">Ulvibacter antarcticus</name>
    <dbReference type="NCBI Taxonomy" id="442714"/>
    <lineage>
        <taxon>Bacteria</taxon>
        <taxon>Pseudomonadati</taxon>
        <taxon>Bacteroidota</taxon>
        <taxon>Flavobacteriia</taxon>
        <taxon>Flavobacteriales</taxon>
        <taxon>Flavobacteriaceae</taxon>
        <taxon>Ulvibacter</taxon>
    </lineage>
</organism>
<gene>
    <name evidence="5" type="ORF">BXY75_0615</name>
</gene>
<dbReference type="EMBL" id="REFC01000011">
    <property type="protein sequence ID" value="RMA66196.1"/>
    <property type="molecule type" value="Genomic_DNA"/>
</dbReference>
<dbReference type="PROSITE" id="PS00041">
    <property type="entry name" value="HTH_ARAC_FAMILY_1"/>
    <property type="match status" value="1"/>
</dbReference>
<dbReference type="SUPFAM" id="SSF46689">
    <property type="entry name" value="Homeodomain-like"/>
    <property type="match status" value="1"/>
</dbReference>
<evidence type="ECO:0000256" key="3">
    <source>
        <dbReference type="ARBA" id="ARBA00023163"/>
    </source>
</evidence>
<dbReference type="Pfam" id="PF12833">
    <property type="entry name" value="HTH_18"/>
    <property type="match status" value="1"/>
</dbReference>
<evidence type="ECO:0000313" key="6">
    <source>
        <dbReference type="Proteomes" id="UP000271339"/>
    </source>
</evidence>
<dbReference type="InterPro" id="IPR018060">
    <property type="entry name" value="HTH_AraC"/>
</dbReference>
<dbReference type="SUPFAM" id="SSF51215">
    <property type="entry name" value="Regulatory protein AraC"/>
    <property type="match status" value="1"/>
</dbReference>
<sequence length="269" mass="31780">MKILTKGTYYGEMRSEVDSSGVILSEYQYLHPKTDWHFHENPYFMYVLQGDMLDVNKKQKTTCPPGSFLFHNWQEPHFNSKESKAARGFHIEFERKWFQEKKIDVDLWEGSNLIEDPRLHHILAKIYFEFNCRDNYSKVSIDLLLLQLCESTNIDQIPKQTKEPSWIAPLKDLIHENSENLSLQRLSDTLKVHPVHLSRAIPKYLSTTLGDYIRQQKIKQALGYLMNPNYSLTEIAYLCGFSDQSHFTRTFKLYFQKTPKDFRLQLTVC</sequence>
<dbReference type="PROSITE" id="PS01124">
    <property type="entry name" value="HTH_ARAC_FAMILY_2"/>
    <property type="match status" value="1"/>
</dbReference>
<dbReference type="Gene3D" id="2.60.120.10">
    <property type="entry name" value="Jelly Rolls"/>
    <property type="match status" value="1"/>
</dbReference>
<name>A0A3L9YZZ8_9FLAO</name>
<dbReference type="InterPro" id="IPR014710">
    <property type="entry name" value="RmlC-like_jellyroll"/>
</dbReference>
<keyword evidence="1" id="KW-0805">Transcription regulation</keyword>
<dbReference type="RefSeq" id="WP_121906206.1">
    <property type="nucleotide sequence ID" value="NZ_REFC01000011.1"/>
</dbReference>
<feature type="domain" description="HTH araC/xylS-type" evidence="4">
    <location>
        <begin position="168"/>
        <end position="265"/>
    </location>
</feature>
<dbReference type="OrthoDB" id="511992at2"/>
<evidence type="ECO:0000259" key="4">
    <source>
        <dbReference type="PROSITE" id="PS01124"/>
    </source>
</evidence>
<evidence type="ECO:0000256" key="1">
    <source>
        <dbReference type="ARBA" id="ARBA00023015"/>
    </source>
</evidence>
<proteinExistence type="predicted"/>
<evidence type="ECO:0000256" key="2">
    <source>
        <dbReference type="ARBA" id="ARBA00023125"/>
    </source>
</evidence>
<dbReference type="GO" id="GO:0043565">
    <property type="term" value="F:sequence-specific DNA binding"/>
    <property type="evidence" value="ECO:0007669"/>
    <property type="project" value="InterPro"/>
</dbReference>
<reference evidence="5 6" key="1">
    <citation type="submission" date="2018-10" db="EMBL/GenBank/DDBJ databases">
        <title>Genomic Encyclopedia of Archaeal and Bacterial Type Strains, Phase II (KMG-II): from individual species to whole genera.</title>
        <authorList>
            <person name="Goeker M."/>
        </authorList>
    </citation>
    <scope>NUCLEOTIDE SEQUENCE [LARGE SCALE GENOMIC DNA]</scope>
    <source>
        <strain evidence="5 6">DSM 23424</strain>
    </source>
</reference>
<dbReference type="InterPro" id="IPR037923">
    <property type="entry name" value="HTH-like"/>
</dbReference>
<keyword evidence="3" id="KW-0804">Transcription</keyword>
<protein>
    <submittedName>
        <fullName evidence="5">AraC-like DNA-binding protein</fullName>
    </submittedName>
</protein>
<dbReference type="InterPro" id="IPR018062">
    <property type="entry name" value="HTH_AraC-typ_CS"/>
</dbReference>
<dbReference type="PRINTS" id="PR00032">
    <property type="entry name" value="HTHARAC"/>
</dbReference>
<dbReference type="SMART" id="SM00342">
    <property type="entry name" value="HTH_ARAC"/>
    <property type="match status" value="1"/>
</dbReference>
<accession>A0A3L9YZZ8</accession>
<dbReference type="InterPro" id="IPR009057">
    <property type="entry name" value="Homeodomain-like_sf"/>
</dbReference>
<evidence type="ECO:0000313" key="5">
    <source>
        <dbReference type="EMBL" id="RMA66196.1"/>
    </source>
</evidence>
<dbReference type="PANTHER" id="PTHR43280">
    <property type="entry name" value="ARAC-FAMILY TRANSCRIPTIONAL REGULATOR"/>
    <property type="match status" value="1"/>
</dbReference>
<dbReference type="AlphaFoldDB" id="A0A3L9YZZ8"/>